<protein>
    <recommendedName>
        <fullName evidence="4">Zinc knuckle CX2CX4HX4C domain-containing protein</fullName>
    </recommendedName>
</protein>
<accession>A0ABU6QE74</accession>
<gene>
    <name evidence="2" type="ORF">PIB30_037135</name>
</gene>
<feature type="region of interest" description="Disordered" evidence="1">
    <location>
        <begin position="61"/>
        <end position="96"/>
    </location>
</feature>
<organism evidence="2 3">
    <name type="scientific">Stylosanthes scabra</name>
    <dbReference type="NCBI Taxonomy" id="79078"/>
    <lineage>
        <taxon>Eukaryota</taxon>
        <taxon>Viridiplantae</taxon>
        <taxon>Streptophyta</taxon>
        <taxon>Embryophyta</taxon>
        <taxon>Tracheophyta</taxon>
        <taxon>Spermatophyta</taxon>
        <taxon>Magnoliopsida</taxon>
        <taxon>eudicotyledons</taxon>
        <taxon>Gunneridae</taxon>
        <taxon>Pentapetalae</taxon>
        <taxon>rosids</taxon>
        <taxon>fabids</taxon>
        <taxon>Fabales</taxon>
        <taxon>Fabaceae</taxon>
        <taxon>Papilionoideae</taxon>
        <taxon>50 kb inversion clade</taxon>
        <taxon>dalbergioids sensu lato</taxon>
        <taxon>Dalbergieae</taxon>
        <taxon>Pterocarpus clade</taxon>
        <taxon>Stylosanthes</taxon>
    </lineage>
</organism>
<feature type="compositionally biased region" description="Basic and acidic residues" evidence="1">
    <location>
        <begin position="83"/>
        <end position="92"/>
    </location>
</feature>
<feature type="compositionally biased region" description="Basic and acidic residues" evidence="1">
    <location>
        <begin position="117"/>
        <end position="131"/>
    </location>
</feature>
<feature type="region of interest" description="Disordered" evidence="1">
    <location>
        <begin position="117"/>
        <end position="144"/>
    </location>
</feature>
<evidence type="ECO:0000256" key="1">
    <source>
        <dbReference type="SAM" id="MobiDB-lite"/>
    </source>
</evidence>
<sequence>MGIVCQYCAAIGHDSRNCQILLENTQHNKVRREALEEWVKEDQVGKRIFSDKGLWQTEFEGGAEKGEWGKGNQVDQGGGDGYRSSRKERPILIEKPIPMSTEENIIVGELDTLNVKESSKAEAGSKAERGTRKSRVSKQNGEFRQGEFREWKENLLGEEGCERS</sequence>
<proteinExistence type="predicted"/>
<dbReference type="EMBL" id="JASCZI010000185">
    <property type="protein sequence ID" value="MED6109827.1"/>
    <property type="molecule type" value="Genomic_DNA"/>
</dbReference>
<evidence type="ECO:0000313" key="2">
    <source>
        <dbReference type="EMBL" id="MED6109827.1"/>
    </source>
</evidence>
<evidence type="ECO:0000313" key="3">
    <source>
        <dbReference type="Proteomes" id="UP001341840"/>
    </source>
</evidence>
<dbReference type="Proteomes" id="UP001341840">
    <property type="component" value="Unassembled WGS sequence"/>
</dbReference>
<reference evidence="2 3" key="1">
    <citation type="journal article" date="2023" name="Plants (Basel)">
        <title>Bridging the Gap: Combining Genomics and Transcriptomics Approaches to Understand Stylosanthes scabra, an Orphan Legume from the Brazilian Caatinga.</title>
        <authorList>
            <person name="Ferreira-Neto J.R.C."/>
            <person name="da Silva M.D."/>
            <person name="Binneck E."/>
            <person name="de Melo N.F."/>
            <person name="da Silva R.H."/>
            <person name="de Melo A.L.T.M."/>
            <person name="Pandolfi V."/>
            <person name="Bustamante F.O."/>
            <person name="Brasileiro-Vidal A.C."/>
            <person name="Benko-Iseppon A.M."/>
        </authorList>
    </citation>
    <scope>NUCLEOTIDE SEQUENCE [LARGE SCALE GENOMIC DNA]</scope>
    <source>
        <tissue evidence="2">Leaves</tissue>
    </source>
</reference>
<comment type="caution">
    <text evidence="2">The sequence shown here is derived from an EMBL/GenBank/DDBJ whole genome shotgun (WGS) entry which is preliminary data.</text>
</comment>
<evidence type="ECO:0008006" key="4">
    <source>
        <dbReference type="Google" id="ProtNLM"/>
    </source>
</evidence>
<name>A0ABU6QE74_9FABA</name>
<keyword evidence="3" id="KW-1185">Reference proteome</keyword>